<comment type="caution">
    <text evidence="4">The sequence shown here is derived from an EMBL/GenBank/DDBJ whole genome shotgun (WGS) entry which is preliminary data.</text>
</comment>
<dbReference type="Pfam" id="PF08239">
    <property type="entry name" value="SH3_3"/>
    <property type="match status" value="1"/>
</dbReference>
<dbReference type="Gene3D" id="3.30.1490.300">
    <property type="match status" value="1"/>
</dbReference>
<dbReference type="SMART" id="SM00287">
    <property type="entry name" value="SH3b"/>
    <property type="match status" value="1"/>
</dbReference>
<evidence type="ECO:0000313" key="5">
    <source>
        <dbReference type="Proteomes" id="UP000178092"/>
    </source>
</evidence>
<dbReference type="AlphaFoldDB" id="A0A1G2R6G7"/>
<dbReference type="Gene3D" id="3.30.420.40">
    <property type="match status" value="2"/>
</dbReference>
<dbReference type="PANTHER" id="PTHR32432:SF3">
    <property type="entry name" value="ETHANOLAMINE UTILIZATION PROTEIN EUTJ"/>
    <property type="match status" value="1"/>
</dbReference>
<dbReference type="Proteomes" id="UP000178092">
    <property type="component" value="Unassembled WGS sequence"/>
</dbReference>
<dbReference type="InterPro" id="IPR005883">
    <property type="entry name" value="PilM"/>
</dbReference>
<feature type="transmembrane region" description="Helical" evidence="2">
    <location>
        <begin position="400"/>
        <end position="419"/>
    </location>
</feature>
<feature type="region of interest" description="Disordered" evidence="1">
    <location>
        <begin position="342"/>
        <end position="370"/>
    </location>
</feature>
<sequence>MISLLKQTGIGVDIADNSIEVVQLSKQGGALEILNYSRVRIASGIVENGRILDEKRLRLALESAFSKAKPQKIEGRDISVSLPESHVYTDVIALKAHTKKQREQLVRNAIERSFPLALLDLSYAYRVLYEDARGAQIFVVAASNEVIKEWGRFFRESGLRIEGFDIETLAVFRGIYGKKPGYPVCVLDLGAATSALAIFDDTGLRYSYAVREAGNAFTESIAKTFQISYEEAEQRKQEAGIANPKNEVSALILDKLEPVFAELQSGLEYVRKEYQIDVKEIALAGGSAKLKGLPKYIQKKTGLPVQLGKSAIRTQKTPLVYLGAIGLAVRALDDAWESDPLISSETEQSQEEQAPPQNMQRSEGQEDSLEGLSPLSQISKVMPFPSSSKPKPRDAARRQLFLLGVLGGGIILLSLSFWYRKEEEKGDIAQTSVIETEYGNTQVFEFQVPIAASPAKYGDKQVRGRIIETIIPEGAGEEAFISSMGKELQEQVAQGEKVWGKPLGKGNAAEKEEAKKLEWLVYREDDVARLLLDNVEQLNPRGIKFILREIEATRLQVTQEADRYLLDVSLSISLNELIEFPSPSPLPSPEPVARVVITKTPTGWLNARAGAGTNYEQIGRVYPGEKFVLLEELNGWYKIQLKEDLVGWVVVRHAAKEEK</sequence>
<feature type="domain" description="SH3b" evidence="3">
    <location>
        <begin position="590"/>
        <end position="657"/>
    </location>
</feature>
<dbReference type="PROSITE" id="PS51781">
    <property type="entry name" value="SH3B"/>
    <property type="match status" value="1"/>
</dbReference>
<dbReference type="InterPro" id="IPR050696">
    <property type="entry name" value="FtsA/MreB"/>
</dbReference>
<gene>
    <name evidence="4" type="ORF">A3C04_02075</name>
</gene>
<dbReference type="CDD" id="cd24049">
    <property type="entry name" value="ASKHA_NBD_PilM"/>
    <property type="match status" value="1"/>
</dbReference>
<proteinExistence type="predicted"/>
<keyword evidence="2" id="KW-0812">Transmembrane</keyword>
<dbReference type="PANTHER" id="PTHR32432">
    <property type="entry name" value="CELL DIVISION PROTEIN FTSA-RELATED"/>
    <property type="match status" value="1"/>
</dbReference>
<dbReference type="EMBL" id="MHTV01000006">
    <property type="protein sequence ID" value="OHA67681.1"/>
    <property type="molecule type" value="Genomic_DNA"/>
</dbReference>
<keyword evidence="2" id="KW-1133">Transmembrane helix</keyword>
<evidence type="ECO:0000259" key="3">
    <source>
        <dbReference type="PROSITE" id="PS51781"/>
    </source>
</evidence>
<dbReference type="InterPro" id="IPR043129">
    <property type="entry name" value="ATPase_NBD"/>
</dbReference>
<protein>
    <recommendedName>
        <fullName evidence="3">SH3b domain-containing protein</fullName>
    </recommendedName>
</protein>
<accession>A0A1G2R6G7</accession>
<keyword evidence="2" id="KW-0472">Membrane</keyword>
<dbReference type="Gene3D" id="2.30.30.40">
    <property type="entry name" value="SH3 Domains"/>
    <property type="match status" value="1"/>
</dbReference>
<organism evidence="4 5">
    <name type="scientific">Candidatus Wildermuthbacteria bacterium RIFCSPHIGHO2_02_FULL_45_25</name>
    <dbReference type="NCBI Taxonomy" id="1802450"/>
    <lineage>
        <taxon>Bacteria</taxon>
        <taxon>Candidatus Wildermuthiibacteriota</taxon>
    </lineage>
</organism>
<feature type="compositionally biased region" description="Low complexity" evidence="1">
    <location>
        <begin position="343"/>
        <end position="353"/>
    </location>
</feature>
<reference evidence="4 5" key="1">
    <citation type="journal article" date="2016" name="Nat. Commun.">
        <title>Thousands of microbial genomes shed light on interconnected biogeochemical processes in an aquifer system.</title>
        <authorList>
            <person name="Anantharaman K."/>
            <person name="Brown C.T."/>
            <person name="Hug L.A."/>
            <person name="Sharon I."/>
            <person name="Castelle C.J."/>
            <person name="Probst A.J."/>
            <person name="Thomas B.C."/>
            <person name="Singh A."/>
            <person name="Wilkins M.J."/>
            <person name="Karaoz U."/>
            <person name="Brodie E.L."/>
            <person name="Williams K.H."/>
            <person name="Hubbard S.S."/>
            <person name="Banfield J.F."/>
        </authorList>
    </citation>
    <scope>NUCLEOTIDE SEQUENCE [LARGE SCALE GENOMIC DNA]</scope>
</reference>
<evidence type="ECO:0000313" key="4">
    <source>
        <dbReference type="EMBL" id="OHA67681.1"/>
    </source>
</evidence>
<name>A0A1G2R6G7_9BACT</name>
<dbReference type="InterPro" id="IPR003646">
    <property type="entry name" value="SH3-like_bac-type"/>
</dbReference>
<evidence type="ECO:0000256" key="2">
    <source>
        <dbReference type="SAM" id="Phobius"/>
    </source>
</evidence>
<dbReference type="SUPFAM" id="SSF53067">
    <property type="entry name" value="Actin-like ATPase domain"/>
    <property type="match status" value="2"/>
</dbReference>
<dbReference type="Pfam" id="PF11104">
    <property type="entry name" value="PilM_2"/>
    <property type="match status" value="1"/>
</dbReference>
<evidence type="ECO:0000256" key="1">
    <source>
        <dbReference type="SAM" id="MobiDB-lite"/>
    </source>
</evidence>